<keyword evidence="1" id="KW-0472">Membrane</keyword>
<evidence type="ECO:0000313" key="2">
    <source>
        <dbReference type="EMBL" id="CAE0659155.1"/>
    </source>
</evidence>
<gene>
    <name evidence="2" type="ORF">LGLO00237_LOCUS10729</name>
</gene>
<accession>A0A7S4DMJ4</accession>
<dbReference type="EMBL" id="HBIV01014659">
    <property type="protein sequence ID" value="CAE0659155.1"/>
    <property type="molecule type" value="Transcribed_RNA"/>
</dbReference>
<proteinExistence type="predicted"/>
<dbReference type="AlphaFoldDB" id="A0A7S4DMJ4"/>
<feature type="transmembrane region" description="Helical" evidence="1">
    <location>
        <begin position="80"/>
        <end position="98"/>
    </location>
</feature>
<keyword evidence="1" id="KW-1133">Transmembrane helix</keyword>
<sequence>MVLLALHANMEDDDRPWIIRTQLWAKERLAREWRWVSALVGFLLFLTSLVIFAAPDHVYHWYFDDGAAPGKSARGTLTHFLMWVAASFMCGLGVGALFDPENKGLARALLVMMTALVLGPGASACSGRYHSLHPRAVVATEAVGVCLWVLLMVANHWFLQGCLFAPGEGAAPEDRYDSEYYRTIART</sequence>
<keyword evidence="1" id="KW-0812">Transmembrane</keyword>
<evidence type="ECO:0000256" key="1">
    <source>
        <dbReference type="SAM" id="Phobius"/>
    </source>
</evidence>
<organism evidence="2">
    <name type="scientific">Lotharella globosa</name>
    <dbReference type="NCBI Taxonomy" id="91324"/>
    <lineage>
        <taxon>Eukaryota</taxon>
        <taxon>Sar</taxon>
        <taxon>Rhizaria</taxon>
        <taxon>Cercozoa</taxon>
        <taxon>Chlorarachniophyceae</taxon>
        <taxon>Lotharella</taxon>
    </lineage>
</organism>
<reference evidence="2" key="1">
    <citation type="submission" date="2021-01" db="EMBL/GenBank/DDBJ databases">
        <authorList>
            <person name="Corre E."/>
            <person name="Pelletier E."/>
            <person name="Niang G."/>
            <person name="Scheremetjew M."/>
            <person name="Finn R."/>
            <person name="Kale V."/>
            <person name="Holt S."/>
            <person name="Cochrane G."/>
            <person name="Meng A."/>
            <person name="Brown T."/>
            <person name="Cohen L."/>
        </authorList>
    </citation>
    <scope>NUCLEOTIDE SEQUENCE</scope>
    <source>
        <strain evidence="2">CCCM811</strain>
    </source>
</reference>
<name>A0A7S4DMJ4_9EUKA</name>
<feature type="transmembrane region" description="Helical" evidence="1">
    <location>
        <begin position="35"/>
        <end position="54"/>
    </location>
</feature>
<feature type="transmembrane region" description="Helical" evidence="1">
    <location>
        <begin position="105"/>
        <end position="124"/>
    </location>
</feature>
<feature type="transmembrane region" description="Helical" evidence="1">
    <location>
        <begin position="136"/>
        <end position="154"/>
    </location>
</feature>
<protein>
    <submittedName>
        <fullName evidence="2">Uncharacterized protein</fullName>
    </submittedName>
</protein>